<name>A0ABT9WEV4_9BACL</name>
<dbReference type="EMBL" id="JAUSTI010000008">
    <property type="protein sequence ID" value="MDQ0171808.1"/>
    <property type="molecule type" value="Genomic_DNA"/>
</dbReference>
<feature type="transmembrane region" description="Helical" evidence="1">
    <location>
        <begin position="12"/>
        <end position="39"/>
    </location>
</feature>
<dbReference type="Proteomes" id="UP001233836">
    <property type="component" value="Unassembled WGS sequence"/>
</dbReference>
<feature type="transmembrane region" description="Helical" evidence="1">
    <location>
        <begin position="85"/>
        <end position="106"/>
    </location>
</feature>
<accession>A0ABT9WEV4</accession>
<evidence type="ECO:0000313" key="2">
    <source>
        <dbReference type="EMBL" id="MDQ0171808.1"/>
    </source>
</evidence>
<protein>
    <submittedName>
        <fullName evidence="2">Uncharacterized protein</fullName>
    </submittedName>
</protein>
<proteinExistence type="predicted"/>
<reference evidence="2 3" key="1">
    <citation type="submission" date="2023-07" db="EMBL/GenBank/DDBJ databases">
        <title>Sorghum-associated microbial communities from plants grown in Nebraska, USA.</title>
        <authorList>
            <person name="Schachtman D."/>
        </authorList>
    </citation>
    <scope>NUCLEOTIDE SEQUENCE [LARGE SCALE GENOMIC DNA]</scope>
    <source>
        <strain evidence="2 3">DS1314</strain>
    </source>
</reference>
<keyword evidence="1" id="KW-0812">Transmembrane</keyword>
<sequence length="114" mass="13107">MKKQILNNKETSHTYIVVFTFLYSMTLLAWPFVAFAIGMSLGAPTPVEFQVASDWMGKIVVSYPISVIVAIIGGWASYRSERYIFPYWMMQLPLLWIIAFFTVQSFGKYLNFLG</sequence>
<comment type="caution">
    <text evidence="2">The sequence shown here is derived from an EMBL/GenBank/DDBJ whole genome shotgun (WGS) entry which is preliminary data.</text>
</comment>
<keyword evidence="1" id="KW-0472">Membrane</keyword>
<gene>
    <name evidence="2" type="ORF">J2T19_003270</name>
</gene>
<organism evidence="2 3">
    <name type="scientific">Paenibacillus tundrae</name>
    <dbReference type="NCBI Taxonomy" id="528187"/>
    <lineage>
        <taxon>Bacteria</taxon>
        <taxon>Bacillati</taxon>
        <taxon>Bacillota</taxon>
        <taxon>Bacilli</taxon>
        <taxon>Bacillales</taxon>
        <taxon>Paenibacillaceae</taxon>
        <taxon>Paenibacillus</taxon>
    </lineage>
</organism>
<evidence type="ECO:0000313" key="3">
    <source>
        <dbReference type="Proteomes" id="UP001233836"/>
    </source>
</evidence>
<keyword evidence="3" id="KW-1185">Reference proteome</keyword>
<keyword evidence="1" id="KW-1133">Transmembrane helix</keyword>
<evidence type="ECO:0000256" key="1">
    <source>
        <dbReference type="SAM" id="Phobius"/>
    </source>
</evidence>
<dbReference type="RefSeq" id="WP_307217450.1">
    <property type="nucleotide sequence ID" value="NZ_JAUSTI010000008.1"/>
</dbReference>
<feature type="transmembrane region" description="Helical" evidence="1">
    <location>
        <begin position="59"/>
        <end position="78"/>
    </location>
</feature>